<keyword evidence="2" id="KW-1185">Reference proteome</keyword>
<dbReference type="PANTHER" id="PTHR33781:SF1">
    <property type="entry name" value="PROTEIN PHYTOCHROME KINASE SUBSTRATE 4"/>
    <property type="match status" value="1"/>
</dbReference>
<dbReference type="PANTHER" id="PTHR33781">
    <property type="entry name" value="PROTEIN PHYTOCHROME KINASE SUBSTRATE 1-RELATED"/>
    <property type="match status" value="1"/>
</dbReference>
<dbReference type="AlphaFoldDB" id="A0A6P4C7J6"/>
<organism evidence="2 3">
    <name type="scientific">Arachis duranensis</name>
    <name type="common">Wild peanut</name>
    <dbReference type="NCBI Taxonomy" id="130453"/>
    <lineage>
        <taxon>Eukaryota</taxon>
        <taxon>Viridiplantae</taxon>
        <taxon>Streptophyta</taxon>
        <taxon>Embryophyta</taxon>
        <taxon>Tracheophyta</taxon>
        <taxon>Spermatophyta</taxon>
        <taxon>Magnoliopsida</taxon>
        <taxon>eudicotyledons</taxon>
        <taxon>Gunneridae</taxon>
        <taxon>Pentapetalae</taxon>
        <taxon>rosids</taxon>
        <taxon>fabids</taxon>
        <taxon>Fabales</taxon>
        <taxon>Fabaceae</taxon>
        <taxon>Papilionoideae</taxon>
        <taxon>50 kb inversion clade</taxon>
        <taxon>dalbergioids sensu lato</taxon>
        <taxon>Dalbergieae</taxon>
        <taxon>Pterocarpus clade</taxon>
        <taxon>Arachis</taxon>
    </lineage>
</organism>
<feature type="compositionally biased region" description="Low complexity" evidence="1">
    <location>
        <begin position="183"/>
        <end position="208"/>
    </location>
</feature>
<reference evidence="2" key="1">
    <citation type="journal article" date="2016" name="Nat. Genet.">
        <title>The genome sequences of Arachis duranensis and Arachis ipaensis, the diploid ancestors of cultivated peanut.</title>
        <authorList>
            <person name="Bertioli D.J."/>
            <person name="Cannon S.B."/>
            <person name="Froenicke L."/>
            <person name="Huang G."/>
            <person name="Farmer A.D."/>
            <person name="Cannon E.K."/>
            <person name="Liu X."/>
            <person name="Gao D."/>
            <person name="Clevenger J."/>
            <person name="Dash S."/>
            <person name="Ren L."/>
            <person name="Moretzsohn M.C."/>
            <person name="Shirasawa K."/>
            <person name="Huang W."/>
            <person name="Vidigal B."/>
            <person name="Abernathy B."/>
            <person name="Chu Y."/>
            <person name="Niederhuth C.E."/>
            <person name="Umale P."/>
            <person name="Araujo A.C."/>
            <person name="Kozik A."/>
            <person name="Kim K.D."/>
            <person name="Burow M.D."/>
            <person name="Varshney R.K."/>
            <person name="Wang X."/>
            <person name="Zhang X."/>
            <person name="Barkley N."/>
            <person name="Guimaraes P.M."/>
            <person name="Isobe S."/>
            <person name="Guo B."/>
            <person name="Liao B."/>
            <person name="Stalker H.T."/>
            <person name="Schmitz R.J."/>
            <person name="Scheffler B.E."/>
            <person name="Leal-Bertioli S.C."/>
            <person name="Xun X."/>
            <person name="Jackson S.A."/>
            <person name="Michelmore R."/>
            <person name="Ozias-Akins P."/>
        </authorList>
    </citation>
    <scope>NUCLEOTIDE SEQUENCE [LARGE SCALE GENOMIC DNA]</scope>
    <source>
        <strain evidence="2">cv. V14167</strain>
    </source>
</reference>
<sequence>MERGKVTNTSHHHNPKSPPTTTLPHNNNNNNSPHHLNKCQHHQTITPHNLHSNSALTIFNSQTYFKEVTTTTTTSSNNNTRVSPVVATMNSQHKNNNNAELSKTTMKTTKTTTELDNRPPRTAVSVSALSNNRFNKPKAAKNRASYCPNSKPAWLLRKCPCFCKTSVQVKQPTPNPKSKTPFTKIPPTSQSQPQPQQQQQKSVTISVTENSEELQPDMDTVLGKPTTEGFTFPSLAAATPTATSCHGKKQVLNVVHEEYPIPPRHSMEVFQPIITVDRERERENNNNNRRRNLASPPSPLSRDADDASDASSDLFEIESFSLQAVAALLTCPQPVVTMAPTGSEVNNDDNNKTSAFDLSLVSGAGKSSGSEFLAAAAEQQRQGAANNNSTKNAEDTAK</sequence>
<proteinExistence type="predicted"/>
<feature type="compositionally biased region" description="Polar residues" evidence="1">
    <location>
        <begin position="168"/>
        <end position="181"/>
    </location>
</feature>
<feature type="compositionally biased region" description="Low complexity" evidence="1">
    <location>
        <begin position="374"/>
        <end position="388"/>
    </location>
</feature>
<dbReference type="Proteomes" id="UP000515211">
    <property type="component" value="Chromosome 10"/>
</dbReference>
<evidence type="ECO:0000256" key="1">
    <source>
        <dbReference type="SAM" id="MobiDB-lite"/>
    </source>
</evidence>
<dbReference type="KEGG" id="adu:107471611"/>
<protein>
    <submittedName>
        <fullName evidence="3">Uncharacterized protein LOC107471611</fullName>
    </submittedName>
</protein>
<reference evidence="3" key="2">
    <citation type="submission" date="2025-08" db="UniProtKB">
        <authorList>
            <consortium name="RefSeq"/>
        </authorList>
    </citation>
    <scope>IDENTIFICATION</scope>
    <source>
        <tissue evidence="3">Whole plant</tissue>
    </source>
</reference>
<dbReference type="InterPro" id="IPR039615">
    <property type="entry name" value="PKS"/>
</dbReference>
<feature type="region of interest" description="Disordered" evidence="1">
    <location>
        <begin position="365"/>
        <end position="398"/>
    </location>
</feature>
<accession>A0A6P4C7J6</accession>
<name>A0A6P4C7J6_ARADU</name>
<dbReference type="GeneID" id="107471611"/>
<dbReference type="GO" id="GO:0009638">
    <property type="term" value="P:phototropism"/>
    <property type="evidence" value="ECO:0007669"/>
    <property type="project" value="InterPro"/>
</dbReference>
<gene>
    <name evidence="3" type="primary">LOC107471611</name>
</gene>
<feature type="region of interest" description="Disordered" evidence="1">
    <location>
        <begin position="168"/>
        <end position="220"/>
    </location>
</feature>
<feature type="region of interest" description="Disordered" evidence="1">
    <location>
        <begin position="1"/>
        <end position="38"/>
    </location>
</feature>
<evidence type="ECO:0000313" key="3">
    <source>
        <dbReference type="RefSeq" id="XP_015946591.1"/>
    </source>
</evidence>
<feature type="region of interest" description="Disordered" evidence="1">
    <location>
        <begin position="278"/>
        <end position="309"/>
    </location>
</feature>
<dbReference type="RefSeq" id="XP_015946591.1">
    <property type="nucleotide sequence ID" value="XM_016091105.3"/>
</dbReference>
<evidence type="ECO:0000313" key="2">
    <source>
        <dbReference type="Proteomes" id="UP000515211"/>
    </source>
</evidence>
<feature type="compositionally biased region" description="Low complexity" evidence="1">
    <location>
        <begin position="19"/>
        <end position="34"/>
    </location>
</feature>